<keyword evidence="1" id="KW-0805">Transcription regulation</keyword>
<dbReference type="PANTHER" id="PTHR15381">
    <property type="entry name" value="CHONDROITIN SULFATE PROTEOGLYCAN 5 -RELATED"/>
    <property type="match status" value="1"/>
</dbReference>
<dbReference type="InParanoid" id="A0A167MYN0"/>
<dbReference type="InterPro" id="IPR009057">
    <property type="entry name" value="Homeodomain-like_sf"/>
</dbReference>
<dbReference type="PROSITE" id="PS50934">
    <property type="entry name" value="SWIRM"/>
    <property type="match status" value="1"/>
</dbReference>
<proteinExistence type="predicted"/>
<dbReference type="FunFam" id="1.10.10.10:FF:000020">
    <property type="entry name" value="SWI/SNF complex subunit SMARCC2 isoform c"/>
    <property type="match status" value="1"/>
</dbReference>
<dbReference type="GO" id="GO:0010468">
    <property type="term" value="P:regulation of gene expression"/>
    <property type="evidence" value="ECO:0007669"/>
    <property type="project" value="UniProtKB-ARBA"/>
</dbReference>
<dbReference type="PANTHER" id="PTHR15381:SF1">
    <property type="entry name" value="CHONDROITIN SULFATE PROTEOGLYCAN 5"/>
    <property type="match status" value="1"/>
</dbReference>
<dbReference type="GO" id="GO:0048858">
    <property type="term" value="P:cell projection morphogenesis"/>
    <property type="evidence" value="ECO:0007669"/>
    <property type="project" value="TreeGrafter"/>
</dbReference>
<dbReference type="Pfam" id="PF04433">
    <property type="entry name" value="SWIRM"/>
    <property type="match status" value="1"/>
</dbReference>
<feature type="domain" description="SWIRM" evidence="4">
    <location>
        <begin position="15"/>
        <end position="112"/>
    </location>
</feature>
<accession>A0A167MYN0</accession>
<dbReference type="VEuPathDB" id="FungiDB:PHYBLDRAFT_93373"/>
<evidence type="ECO:0000259" key="4">
    <source>
        <dbReference type="PROSITE" id="PS50934"/>
    </source>
</evidence>
<dbReference type="Proteomes" id="UP000077315">
    <property type="component" value="Unassembled WGS sequence"/>
</dbReference>
<keyword evidence="6" id="KW-1185">Reference proteome</keyword>
<dbReference type="AlphaFoldDB" id="A0A167MYN0"/>
<dbReference type="InterPro" id="IPR007526">
    <property type="entry name" value="SWIRM"/>
</dbReference>
<dbReference type="EMBL" id="KV440979">
    <property type="protein sequence ID" value="OAD74539.1"/>
    <property type="molecule type" value="Genomic_DNA"/>
</dbReference>
<dbReference type="GeneID" id="29004734"/>
<dbReference type="OrthoDB" id="118550at2759"/>
<dbReference type="STRING" id="763407.A0A167MYN0"/>
<protein>
    <recommendedName>
        <fullName evidence="4">SWIRM domain-containing protein</fullName>
    </recommendedName>
</protein>
<dbReference type="GO" id="GO:0005634">
    <property type="term" value="C:nucleus"/>
    <property type="evidence" value="ECO:0007669"/>
    <property type="project" value="UniProtKB-ARBA"/>
</dbReference>
<evidence type="ECO:0000256" key="3">
    <source>
        <dbReference type="ARBA" id="ARBA00023242"/>
    </source>
</evidence>
<name>A0A167MYN0_PHYB8</name>
<evidence type="ECO:0000313" key="5">
    <source>
        <dbReference type="EMBL" id="OAD74539.1"/>
    </source>
</evidence>
<organism evidence="5 6">
    <name type="scientific">Phycomyces blakesleeanus (strain ATCC 8743b / DSM 1359 / FGSC 10004 / NBRC 33097 / NRRL 1555)</name>
    <dbReference type="NCBI Taxonomy" id="763407"/>
    <lineage>
        <taxon>Eukaryota</taxon>
        <taxon>Fungi</taxon>
        <taxon>Fungi incertae sedis</taxon>
        <taxon>Mucoromycota</taxon>
        <taxon>Mucoromycotina</taxon>
        <taxon>Mucoromycetes</taxon>
        <taxon>Mucorales</taxon>
        <taxon>Phycomycetaceae</taxon>
        <taxon>Phycomyces</taxon>
    </lineage>
</organism>
<dbReference type="SUPFAM" id="SSF46689">
    <property type="entry name" value="Homeodomain-like"/>
    <property type="match status" value="1"/>
</dbReference>
<feature type="non-terminal residue" evidence="5">
    <location>
        <position position="1"/>
    </location>
</feature>
<keyword evidence="2" id="KW-0804">Transcription</keyword>
<sequence length="138" mass="16226">EEEQQKFVSKQPTDIIIPSYAAWFDMTQINEIEERFMPEFFNNKNKSKTPSAYKDYRDFIINTYRMNPLEYLSITACRRNLIGDVCSIIRVHAFLEQWGLINYQVDLEAKPSNIIPAFDSQYKIISEDPPAEHPIVDE</sequence>
<dbReference type="RefSeq" id="XP_018292579.1">
    <property type="nucleotide sequence ID" value="XM_018443829.1"/>
</dbReference>
<reference evidence="6" key="1">
    <citation type="submission" date="2015-06" db="EMBL/GenBank/DDBJ databases">
        <title>Expansion of signal transduction pathways in fungi by whole-genome duplication.</title>
        <authorList>
            <consortium name="DOE Joint Genome Institute"/>
            <person name="Corrochano L.M."/>
            <person name="Kuo A."/>
            <person name="Marcet-Houben M."/>
            <person name="Polaino S."/>
            <person name="Salamov A."/>
            <person name="Villalobos J.M."/>
            <person name="Alvarez M.I."/>
            <person name="Avalos J."/>
            <person name="Benito E.P."/>
            <person name="Benoit I."/>
            <person name="Burger G."/>
            <person name="Camino L.P."/>
            <person name="Canovas D."/>
            <person name="Cerda-Olmedo E."/>
            <person name="Cheng J.-F."/>
            <person name="Dominguez A."/>
            <person name="Elias M."/>
            <person name="Eslava A.P."/>
            <person name="Glaser F."/>
            <person name="Grimwood J."/>
            <person name="Gutierrez G."/>
            <person name="Heitman J."/>
            <person name="Henrissat B."/>
            <person name="Iturriaga E.A."/>
            <person name="Lang B.F."/>
            <person name="Lavin J.L."/>
            <person name="Lee S."/>
            <person name="Li W."/>
            <person name="Lindquist E."/>
            <person name="Lopez-Garcia S."/>
            <person name="Luque E.M."/>
            <person name="Marcos A.T."/>
            <person name="Martin J."/>
            <person name="McCluskey K."/>
            <person name="Medina H.R."/>
            <person name="Miralles-Duran A."/>
            <person name="Miyazaki A."/>
            <person name="Munoz-Torres E."/>
            <person name="Oguiza J.A."/>
            <person name="Ohm R."/>
            <person name="Olmedo M."/>
            <person name="Orejas M."/>
            <person name="Ortiz-Castellanos L."/>
            <person name="Pisabarro A.G."/>
            <person name="Rodriguez-Romero J."/>
            <person name="Ruiz-Herrera J."/>
            <person name="Ruiz-Vazquez R."/>
            <person name="Sanz C."/>
            <person name="Schackwitz W."/>
            <person name="Schmutz J."/>
            <person name="Shahriari M."/>
            <person name="Shelest E."/>
            <person name="Silva-Franco F."/>
            <person name="Soanes D."/>
            <person name="Syed K."/>
            <person name="Tagua V.G."/>
            <person name="Talbot N.J."/>
            <person name="Thon M."/>
            <person name="De vries R.P."/>
            <person name="Wiebenga A."/>
            <person name="Yadav J.S."/>
            <person name="Braun E.L."/>
            <person name="Baker S."/>
            <person name="Garre V."/>
            <person name="Horwitz B."/>
            <person name="Torres-Martinez S."/>
            <person name="Idnurm A."/>
            <person name="Herrera-Estrella A."/>
            <person name="Gabaldon T."/>
            <person name="Grigoriev I.V."/>
        </authorList>
    </citation>
    <scope>NUCLEOTIDE SEQUENCE [LARGE SCALE GENOMIC DNA]</scope>
    <source>
        <strain evidence="6">NRRL 1555(-)</strain>
    </source>
</reference>
<dbReference type="Gene3D" id="1.10.10.10">
    <property type="entry name" value="Winged helix-like DNA-binding domain superfamily/Winged helix DNA-binding domain"/>
    <property type="match status" value="1"/>
</dbReference>
<feature type="non-terminal residue" evidence="5">
    <location>
        <position position="138"/>
    </location>
</feature>
<keyword evidence="3" id="KW-0539">Nucleus</keyword>
<evidence type="ECO:0000313" key="6">
    <source>
        <dbReference type="Proteomes" id="UP000077315"/>
    </source>
</evidence>
<gene>
    <name evidence="5" type="ORF">PHYBLDRAFT_93373</name>
</gene>
<dbReference type="InterPro" id="IPR036388">
    <property type="entry name" value="WH-like_DNA-bd_sf"/>
</dbReference>
<dbReference type="GO" id="GO:1902494">
    <property type="term" value="C:catalytic complex"/>
    <property type="evidence" value="ECO:0007669"/>
    <property type="project" value="UniProtKB-ARBA"/>
</dbReference>
<evidence type="ECO:0000256" key="1">
    <source>
        <dbReference type="ARBA" id="ARBA00023015"/>
    </source>
</evidence>
<evidence type="ECO:0000256" key="2">
    <source>
        <dbReference type="ARBA" id="ARBA00023163"/>
    </source>
</evidence>